<evidence type="ECO:0000313" key="1">
    <source>
        <dbReference type="EMBL" id="PRQ50653.1"/>
    </source>
</evidence>
<reference evidence="1 2" key="1">
    <citation type="journal article" date="2018" name="Nat. Genet.">
        <title>The Rosa genome provides new insights in the design of modern roses.</title>
        <authorList>
            <person name="Bendahmane M."/>
        </authorList>
    </citation>
    <scope>NUCLEOTIDE SEQUENCE [LARGE SCALE GENOMIC DNA]</scope>
    <source>
        <strain evidence="2">cv. Old Blush</strain>
    </source>
</reference>
<dbReference type="AlphaFoldDB" id="A0A2P6RW52"/>
<dbReference type="Gramene" id="PRQ50653">
    <property type="protein sequence ID" value="PRQ50653"/>
    <property type="gene ID" value="RchiOBHm_Chr2g0135671"/>
</dbReference>
<sequence length="54" mass="6270">MNRSSIKSGWKVRRILPSMFIEKSQQSGQRRNLGEDVRSFYSGRSPSRIVLVFP</sequence>
<gene>
    <name evidence="1" type="ORF">RchiOBHm_Chr2g0135671</name>
</gene>
<protein>
    <submittedName>
        <fullName evidence="1">Uncharacterized protein</fullName>
    </submittedName>
</protein>
<organism evidence="1 2">
    <name type="scientific">Rosa chinensis</name>
    <name type="common">China rose</name>
    <dbReference type="NCBI Taxonomy" id="74649"/>
    <lineage>
        <taxon>Eukaryota</taxon>
        <taxon>Viridiplantae</taxon>
        <taxon>Streptophyta</taxon>
        <taxon>Embryophyta</taxon>
        <taxon>Tracheophyta</taxon>
        <taxon>Spermatophyta</taxon>
        <taxon>Magnoliopsida</taxon>
        <taxon>eudicotyledons</taxon>
        <taxon>Gunneridae</taxon>
        <taxon>Pentapetalae</taxon>
        <taxon>rosids</taxon>
        <taxon>fabids</taxon>
        <taxon>Rosales</taxon>
        <taxon>Rosaceae</taxon>
        <taxon>Rosoideae</taxon>
        <taxon>Rosoideae incertae sedis</taxon>
        <taxon>Rosa</taxon>
    </lineage>
</organism>
<comment type="caution">
    <text evidence="1">The sequence shown here is derived from an EMBL/GenBank/DDBJ whole genome shotgun (WGS) entry which is preliminary data.</text>
</comment>
<dbReference type="EMBL" id="PDCK01000040">
    <property type="protein sequence ID" value="PRQ50653.1"/>
    <property type="molecule type" value="Genomic_DNA"/>
</dbReference>
<name>A0A2P6RW52_ROSCH</name>
<proteinExistence type="predicted"/>
<dbReference type="Proteomes" id="UP000238479">
    <property type="component" value="Chromosome 2"/>
</dbReference>
<keyword evidence="2" id="KW-1185">Reference proteome</keyword>
<evidence type="ECO:0000313" key="2">
    <source>
        <dbReference type="Proteomes" id="UP000238479"/>
    </source>
</evidence>
<accession>A0A2P6RW52</accession>